<reference evidence="2" key="1">
    <citation type="submission" date="2016-09" db="EMBL/GenBank/DDBJ databases">
        <title>The Complete Genome of Burkholderia sprentiae wsm5005.</title>
        <authorList>
            <person name="De Meyer S."/>
            <person name="Wang P."/>
            <person name="Terpolilli J."/>
        </authorList>
    </citation>
    <scope>NUCLEOTIDE SEQUENCE [LARGE SCALE GENOMIC DNA]</scope>
    <source>
        <strain evidence="2">WSM5005</strain>
    </source>
</reference>
<accession>A0A1I9YQP6</accession>
<evidence type="ECO:0000313" key="3">
    <source>
        <dbReference type="Proteomes" id="UP000179860"/>
    </source>
</evidence>
<organism evidence="2 3">
    <name type="scientific">Paraburkholderia sprentiae WSM5005</name>
    <dbReference type="NCBI Taxonomy" id="754502"/>
    <lineage>
        <taxon>Bacteria</taxon>
        <taxon>Pseudomonadati</taxon>
        <taxon>Pseudomonadota</taxon>
        <taxon>Betaproteobacteria</taxon>
        <taxon>Burkholderiales</taxon>
        <taxon>Burkholderiaceae</taxon>
        <taxon>Paraburkholderia</taxon>
    </lineage>
</organism>
<proteinExistence type="predicted"/>
<sequence length="252" mass="28151">MNDLMTGSTAQPTMSSREIAELTGKRHDNVKRLIETMAERGTITFPQIEEISTATKPLTQYVFEGERGKRDSIIVVAQLSPEFTAALVDRWQQLEAQTATHPALPDFTDPAASAEAWAQQYRQRVAAERDVSALEHQVDDLQPKADALDHIASLEGSMCITDAAKNLAMKPKQLFEWLFLHEWIYKRVGNRDYLAYQTKLQAGLLVHKVHEYTGTDGELHYATRVCVTPLGLTRLATAIRADIAIASDVDTE</sequence>
<dbReference type="AlphaFoldDB" id="A0A1I9YQP6"/>
<reference evidence="2" key="2">
    <citation type="submission" date="2021-06" db="EMBL/GenBank/DDBJ databases">
        <authorList>
            <person name="Rogers T.H."/>
            <person name="Ramsay J.P."/>
            <person name="Wang P."/>
            <person name="Terpolilli J."/>
        </authorList>
    </citation>
    <scope>NUCLEOTIDE SEQUENCE</scope>
    <source>
        <strain evidence="2">WSM5005</strain>
    </source>
</reference>
<dbReference type="GO" id="GO:0003677">
    <property type="term" value="F:DNA binding"/>
    <property type="evidence" value="ECO:0007669"/>
    <property type="project" value="InterPro"/>
</dbReference>
<evidence type="ECO:0000313" key="2">
    <source>
        <dbReference type="EMBL" id="APA88515.1"/>
    </source>
</evidence>
<name>A0A1I9YQP6_9BURK</name>
<dbReference type="InterPro" id="IPR005039">
    <property type="entry name" value="Ant_C"/>
</dbReference>
<dbReference type="EMBL" id="CP017562">
    <property type="protein sequence ID" value="APA88515.1"/>
    <property type="molecule type" value="Genomic_DNA"/>
</dbReference>
<dbReference type="Pfam" id="PF03374">
    <property type="entry name" value="ANT"/>
    <property type="match status" value="1"/>
</dbReference>
<evidence type="ECO:0000259" key="1">
    <source>
        <dbReference type="Pfam" id="PF03374"/>
    </source>
</evidence>
<gene>
    <name evidence="2" type="ORF">BJG93_24515</name>
</gene>
<dbReference type="KEGG" id="pspw:BJG93_24515"/>
<protein>
    <submittedName>
        <fullName evidence="2">Phage antirepressor KilAC domain-containing protein</fullName>
    </submittedName>
</protein>
<dbReference type="OrthoDB" id="8611785at2"/>
<dbReference type="InterPro" id="IPR014054">
    <property type="entry name" value="Phage_regulatory_Rha"/>
</dbReference>
<dbReference type="Pfam" id="PF09669">
    <property type="entry name" value="Phage_pRha"/>
    <property type="match status" value="1"/>
</dbReference>
<feature type="domain" description="Antirepressor protein C-terminal" evidence="1">
    <location>
        <begin position="135"/>
        <end position="239"/>
    </location>
</feature>
<dbReference type="STRING" id="754502.BJG93_24515"/>
<keyword evidence="3" id="KW-1185">Reference proteome</keyword>
<dbReference type="Proteomes" id="UP000179860">
    <property type="component" value="Chromosome 2"/>
</dbReference>